<dbReference type="PANTHER" id="PTHR43610:SF1">
    <property type="entry name" value="N-ACETYLTRANSFERASE DOMAIN-CONTAINING PROTEIN"/>
    <property type="match status" value="1"/>
</dbReference>
<dbReference type="Gene3D" id="3.40.630.30">
    <property type="match status" value="1"/>
</dbReference>
<comment type="caution">
    <text evidence="2">The sequence shown here is derived from an EMBL/GenBank/DDBJ whole genome shotgun (WGS) entry which is preliminary data.</text>
</comment>
<dbReference type="InterPro" id="IPR016181">
    <property type="entry name" value="Acyl_CoA_acyltransferase"/>
</dbReference>
<dbReference type="OrthoDB" id="5295305at2"/>
<dbReference type="RefSeq" id="WP_053172067.1">
    <property type="nucleotide sequence ID" value="NZ_LFYT02000011.1"/>
</dbReference>
<protein>
    <submittedName>
        <fullName evidence="2">N-acetyltransferase</fullName>
    </submittedName>
</protein>
<accession>A0A2T7UDE7</accession>
<dbReference type="STRING" id="1293045.H663_08395"/>
<dbReference type="PANTHER" id="PTHR43610">
    <property type="entry name" value="BLL6696 PROTEIN"/>
    <property type="match status" value="1"/>
</dbReference>
<proteinExistence type="predicted"/>
<dbReference type="AlphaFoldDB" id="A0A2T7UDE7"/>
<dbReference type="Pfam" id="PF13302">
    <property type="entry name" value="Acetyltransf_3"/>
    <property type="match status" value="1"/>
</dbReference>
<sequence length="207" mass="23518">MSPWIAPIPLSGQHVQLVPLSQLHHDDLVQAVRDGELWNHWYTAIPTPEGMVAEITRRLDLQAKGSMCPFAVINPATGQAVGMTTYMNIDAANRRVEIGSTWYRQSVQRSPLNTEAKRLLLTHAFEHLKCIAVEFRTHFFNQQSRRAIERLGAKLDGVLRSHQINPHPLAVGALRDTCVYSIIASEWPNVKTHLDYQLRRKHETTQS</sequence>
<name>A0A2T7UDE7_9BURK</name>
<organism evidence="2 3">
    <name type="scientific">Limnohabitans planktonicus II-D5</name>
    <dbReference type="NCBI Taxonomy" id="1293045"/>
    <lineage>
        <taxon>Bacteria</taxon>
        <taxon>Pseudomonadati</taxon>
        <taxon>Pseudomonadota</taxon>
        <taxon>Betaproteobacteria</taxon>
        <taxon>Burkholderiales</taxon>
        <taxon>Comamonadaceae</taxon>
        <taxon>Limnohabitans</taxon>
    </lineage>
</organism>
<dbReference type="InterPro" id="IPR000182">
    <property type="entry name" value="GNAT_dom"/>
</dbReference>
<evidence type="ECO:0000313" key="2">
    <source>
        <dbReference type="EMBL" id="PVE42735.1"/>
    </source>
</evidence>
<dbReference type="EMBL" id="LFYT02000011">
    <property type="protein sequence ID" value="PVE42735.1"/>
    <property type="molecule type" value="Genomic_DNA"/>
</dbReference>
<dbReference type="GO" id="GO:0016747">
    <property type="term" value="F:acyltransferase activity, transferring groups other than amino-acyl groups"/>
    <property type="evidence" value="ECO:0007669"/>
    <property type="project" value="InterPro"/>
</dbReference>
<evidence type="ECO:0000313" key="3">
    <source>
        <dbReference type="Proteomes" id="UP000037507"/>
    </source>
</evidence>
<evidence type="ECO:0000259" key="1">
    <source>
        <dbReference type="Pfam" id="PF13302"/>
    </source>
</evidence>
<keyword evidence="3" id="KW-1185">Reference proteome</keyword>
<reference evidence="2" key="1">
    <citation type="submission" date="2017-04" db="EMBL/GenBank/DDBJ databases">
        <title>Unexpected and diverse lifestyles within the genus Limnohabitans.</title>
        <authorList>
            <person name="Kasalicky V."/>
            <person name="Mehrshad M."/>
            <person name="Andrei S.-A."/>
            <person name="Salcher M."/>
            <person name="Kratochvilova H."/>
            <person name="Simek K."/>
            <person name="Ghai R."/>
        </authorList>
    </citation>
    <scope>NUCLEOTIDE SEQUENCE [LARGE SCALE GENOMIC DNA]</scope>
    <source>
        <strain evidence="2">II-D5</strain>
    </source>
</reference>
<dbReference type="SUPFAM" id="SSF55729">
    <property type="entry name" value="Acyl-CoA N-acyltransferases (Nat)"/>
    <property type="match status" value="1"/>
</dbReference>
<feature type="domain" description="N-acetyltransferase" evidence="1">
    <location>
        <begin position="16"/>
        <end position="154"/>
    </location>
</feature>
<dbReference type="Proteomes" id="UP000037507">
    <property type="component" value="Unassembled WGS sequence"/>
</dbReference>
<gene>
    <name evidence="2" type="ORF">H663_010585</name>
</gene>